<keyword evidence="14" id="KW-1185">Reference proteome</keyword>
<evidence type="ECO:0000259" key="12">
    <source>
        <dbReference type="PROSITE" id="PS50178"/>
    </source>
</evidence>
<evidence type="ECO:0000256" key="7">
    <source>
        <dbReference type="ARBA" id="ARBA00023212"/>
    </source>
</evidence>
<evidence type="ECO:0000256" key="4">
    <source>
        <dbReference type="ARBA" id="ARBA00022723"/>
    </source>
</evidence>
<dbReference type="OMA" id="IQDRMTT"/>
<dbReference type="Gene3D" id="1.20.900.10">
    <property type="entry name" value="Dbl homology (DH) domain"/>
    <property type="match status" value="1"/>
</dbReference>
<dbReference type="InterPro" id="IPR000306">
    <property type="entry name" value="Znf_FYVE"/>
</dbReference>
<feature type="compositionally biased region" description="Low complexity" evidence="9">
    <location>
        <begin position="711"/>
        <end position="750"/>
    </location>
</feature>
<evidence type="ECO:0000256" key="2">
    <source>
        <dbReference type="ARBA" id="ARBA00022490"/>
    </source>
</evidence>
<dbReference type="Pfam" id="PF01363">
    <property type="entry name" value="FYVE"/>
    <property type="match status" value="1"/>
</dbReference>
<keyword evidence="7" id="KW-0206">Cytoskeleton</keyword>
<dbReference type="SMART" id="SM00325">
    <property type="entry name" value="RhoGEF"/>
    <property type="match status" value="1"/>
</dbReference>
<reference evidence="14" key="1">
    <citation type="journal article" date="2011" name="Genome Res.">
        <title>Phylogeny-wide analysis of social amoeba genomes highlights ancient origins for complex intercellular communication.</title>
        <authorList>
            <person name="Heidel A.J."/>
            <person name="Lawal H.M."/>
            <person name="Felder M."/>
            <person name="Schilde C."/>
            <person name="Helps N.R."/>
            <person name="Tunggal B."/>
            <person name="Rivero F."/>
            <person name="John U."/>
            <person name="Schleicher M."/>
            <person name="Eichinger L."/>
            <person name="Platzer M."/>
            <person name="Noegel A.A."/>
            <person name="Schaap P."/>
            <person name="Gloeckner G."/>
        </authorList>
    </citation>
    <scope>NUCLEOTIDE SEQUENCE [LARGE SCALE GENOMIC DNA]</scope>
    <source>
        <strain evidence="14">SH3</strain>
    </source>
</reference>
<feature type="compositionally biased region" description="Pro residues" evidence="9">
    <location>
        <begin position="820"/>
        <end position="829"/>
    </location>
</feature>
<feature type="compositionally biased region" description="Low complexity" evidence="9">
    <location>
        <begin position="457"/>
        <end position="475"/>
    </location>
</feature>
<feature type="compositionally biased region" description="Low complexity" evidence="9">
    <location>
        <begin position="531"/>
        <end position="543"/>
    </location>
</feature>
<keyword evidence="2" id="KW-0963">Cytoplasm</keyword>
<keyword evidence="5 8" id="KW-0863">Zinc-finger</keyword>
<protein>
    <submittedName>
        <fullName evidence="13">Pleckstrin domain-containing protein</fullName>
    </submittedName>
</protein>
<dbReference type="InterPro" id="IPR013083">
    <property type="entry name" value="Znf_RING/FYVE/PHD"/>
</dbReference>
<evidence type="ECO:0000256" key="1">
    <source>
        <dbReference type="ARBA" id="ARBA00004245"/>
    </source>
</evidence>
<dbReference type="Gene3D" id="2.30.29.30">
    <property type="entry name" value="Pleckstrin-homology domain (PH domain)/Phosphotyrosine-binding domain (PTB)"/>
    <property type="match status" value="1"/>
</dbReference>
<feature type="compositionally biased region" description="Low complexity" evidence="9">
    <location>
        <begin position="509"/>
        <end position="524"/>
    </location>
</feature>
<evidence type="ECO:0000259" key="10">
    <source>
        <dbReference type="PROSITE" id="PS50003"/>
    </source>
</evidence>
<keyword evidence="3" id="KW-0344">Guanine-nucleotide releasing factor</keyword>
<accession>F4PUH8</accession>
<feature type="compositionally biased region" description="Low complexity" evidence="9">
    <location>
        <begin position="884"/>
        <end position="893"/>
    </location>
</feature>
<dbReference type="InterPro" id="IPR017455">
    <property type="entry name" value="Znf_FYVE-rel"/>
</dbReference>
<feature type="compositionally biased region" description="Low complexity" evidence="9">
    <location>
        <begin position="667"/>
        <end position="678"/>
    </location>
</feature>
<feature type="compositionally biased region" description="Low complexity" evidence="9">
    <location>
        <begin position="920"/>
        <end position="934"/>
    </location>
</feature>
<dbReference type="SMART" id="SM00233">
    <property type="entry name" value="PH"/>
    <property type="match status" value="1"/>
</dbReference>
<feature type="compositionally biased region" description="Pro residues" evidence="9">
    <location>
        <begin position="947"/>
        <end position="958"/>
    </location>
</feature>
<evidence type="ECO:0000256" key="3">
    <source>
        <dbReference type="ARBA" id="ARBA00022658"/>
    </source>
</evidence>
<dbReference type="InterPro" id="IPR011011">
    <property type="entry name" value="Znf_FYVE_PHD"/>
</dbReference>
<keyword evidence="4" id="KW-0479">Metal-binding</keyword>
<dbReference type="OrthoDB" id="660555at2759"/>
<feature type="domain" description="PH" evidence="10">
    <location>
        <begin position="247"/>
        <end position="347"/>
    </location>
</feature>
<dbReference type="PROSITE" id="PS50010">
    <property type="entry name" value="DH_2"/>
    <property type="match status" value="1"/>
</dbReference>
<dbReference type="RefSeq" id="XP_004358900.1">
    <property type="nucleotide sequence ID" value="XM_004358843.1"/>
</dbReference>
<dbReference type="InterPro" id="IPR035899">
    <property type="entry name" value="DBL_dom_sf"/>
</dbReference>
<dbReference type="Pfam" id="PF00621">
    <property type="entry name" value="RhoGEF"/>
    <property type="match status" value="1"/>
</dbReference>
<feature type="region of interest" description="Disordered" evidence="9">
    <location>
        <begin position="661"/>
        <end position="872"/>
    </location>
</feature>
<dbReference type="STRING" id="1054147.F4PUH8"/>
<feature type="compositionally biased region" description="Polar residues" evidence="9">
    <location>
        <begin position="685"/>
        <end position="698"/>
    </location>
</feature>
<evidence type="ECO:0000313" key="14">
    <source>
        <dbReference type="Proteomes" id="UP000007797"/>
    </source>
</evidence>
<gene>
    <name evidence="13" type="primary">gxcU</name>
    <name evidence="13" type="ORF">DFA_00923</name>
</gene>
<feature type="compositionally biased region" description="Pro residues" evidence="9">
    <location>
        <begin position="583"/>
        <end position="596"/>
    </location>
</feature>
<evidence type="ECO:0000256" key="8">
    <source>
        <dbReference type="PROSITE-ProRule" id="PRU00091"/>
    </source>
</evidence>
<dbReference type="Pfam" id="PF00169">
    <property type="entry name" value="PH"/>
    <property type="match status" value="1"/>
</dbReference>
<dbReference type="InterPro" id="IPR000219">
    <property type="entry name" value="DH_dom"/>
</dbReference>
<comment type="subcellular location">
    <subcellularLocation>
        <location evidence="1">Cytoplasm</location>
        <location evidence="1">Cytoskeleton</location>
    </subcellularLocation>
</comment>
<dbReference type="GO" id="GO:0005737">
    <property type="term" value="C:cytoplasm"/>
    <property type="evidence" value="ECO:0007669"/>
    <property type="project" value="TreeGrafter"/>
</dbReference>
<evidence type="ECO:0000256" key="5">
    <source>
        <dbReference type="ARBA" id="ARBA00022771"/>
    </source>
</evidence>
<dbReference type="SUPFAM" id="SSF57903">
    <property type="entry name" value="FYVE/PHD zinc finger"/>
    <property type="match status" value="1"/>
</dbReference>
<feature type="compositionally biased region" description="Low complexity" evidence="9">
    <location>
        <begin position="613"/>
        <end position="629"/>
    </location>
</feature>
<dbReference type="GO" id="GO:0008270">
    <property type="term" value="F:zinc ion binding"/>
    <property type="evidence" value="ECO:0007669"/>
    <property type="project" value="UniProtKB-KW"/>
</dbReference>
<dbReference type="Gene3D" id="3.30.40.10">
    <property type="entry name" value="Zinc/RING finger domain, C3HC4 (zinc finger)"/>
    <property type="match status" value="1"/>
</dbReference>
<feature type="domain" description="FYVE-type" evidence="12">
    <location>
        <begin position="390"/>
        <end position="448"/>
    </location>
</feature>
<feature type="compositionally biased region" description="Low complexity" evidence="9">
    <location>
        <begin position="562"/>
        <end position="572"/>
    </location>
</feature>
<evidence type="ECO:0000256" key="9">
    <source>
        <dbReference type="SAM" id="MobiDB-lite"/>
    </source>
</evidence>
<dbReference type="SMART" id="SM00064">
    <property type="entry name" value="FYVE"/>
    <property type="match status" value="1"/>
</dbReference>
<feature type="compositionally biased region" description="Low complexity" evidence="9">
    <location>
        <begin position="858"/>
        <end position="872"/>
    </location>
</feature>
<feature type="compositionally biased region" description="Pro residues" evidence="9">
    <location>
        <begin position="838"/>
        <end position="857"/>
    </location>
</feature>
<feature type="compositionally biased region" description="Polar residues" evidence="9">
    <location>
        <begin position="751"/>
        <end position="774"/>
    </location>
</feature>
<dbReference type="Proteomes" id="UP000007797">
    <property type="component" value="Unassembled WGS sequence"/>
</dbReference>
<evidence type="ECO:0000313" key="13">
    <source>
        <dbReference type="EMBL" id="EGG21050.1"/>
    </source>
</evidence>
<dbReference type="SUPFAM" id="SSF48065">
    <property type="entry name" value="DBL homology domain (DH-domain)"/>
    <property type="match status" value="1"/>
</dbReference>
<dbReference type="GeneID" id="14872925"/>
<dbReference type="PANTHER" id="PTHR12673:SF251">
    <property type="entry name" value="DH DOMAIN-CONTAINING PROTEIN-RELATED"/>
    <property type="match status" value="1"/>
</dbReference>
<feature type="region of interest" description="Disordered" evidence="9">
    <location>
        <begin position="884"/>
        <end position="958"/>
    </location>
</feature>
<evidence type="ECO:0000259" key="11">
    <source>
        <dbReference type="PROSITE" id="PS50010"/>
    </source>
</evidence>
<feature type="compositionally biased region" description="Polar residues" evidence="9">
    <location>
        <begin position="551"/>
        <end position="561"/>
    </location>
</feature>
<dbReference type="CDD" id="cd00160">
    <property type="entry name" value="RhoGEF"/>
    <property type="match status" value="1"/>
</dbReference>
<dbReference type="PROSITE" id="PS50178">
    <property type="entry name" value="ZF_FYVE"/>
    <property type="match status" value="1"/>
</dbReference>
<dbReference type="GO" id="GO:0005856">
    <property type="term" value="C:cytoskeleton"/>
    <property type="evidence" value="ECO:0007669"/>
    <property type="project" value="UniProtKB-SubCell"/>
</dbReference>
<dbReference type="AlphaFoldDB" id="F4PUH8"/>
<proteinExistence type="predicted"/>
<dbReference type="InterPro" id="IPR051092">
    <property type="entry name" value="FYVE_RhoGEF_PH"/>
</dbReference>
<dbReference type="GO" id="GO:0005085">
    <property type="term" value="F:guanyl-nucleotide exchange factor activity"/>
    <property type="evidence" value="ECO:0007669"/>
    <property type="project" value="UniProtKB-KW"/>
</dbReference>
<feature type="region of interest" description="Disordered" evidence="9">
    <location>
        <begin position="455"/>
        <end position="637"/>
    </location>
</feature>
<dbReference type="SUPFAM" id="SSF50729">
    <property type="entry name" value="PH domain-like"/>
    <property type="match status" value="1"/>
</dbReference>
<dbReference type="KEGG" id="dfa:DFA_00923"/>
<organism evidence="13 14">
    <name type="scientific">Cavenderia fasciculata</name>
    <name type="common">Slime mold</name>
    <name type="synonym">Dictyostelium fasciculatum</name>
    <dbReference type="NCBI Taxonomy" id="261658"/>
    <lineage>
        <taxon>Eukaryota</taxon>
        <taxon>Amoebozoa</taxon>
        <taxon>Evosea</taxon>
        <taxon>Eumycetozoa</taxon>
        <taxon>Dictyostelia</taxon>
        <taxon>Acytosteliales</taxon>
        <taxon>Cavenderiaceae</taxon>
        <taxon>Cavenderia</taxon>
    </lineage>
</organism>
<dbReference type="PANTHER" id="PTHR12673">
    <property type="entry name" value="FACIOGENITAL DYSPLASIA PROTEIN"/>
    <property type="match status" value="1"/>
</dbReference>
<dbReference type="PROSITE" id="PS50003">
    <property type="entry name" value="PH_DOMAIN"/>
    <property type="match status" value="1"/>
</dbReference>
<feature type="domain" description="DH" evidence="11">
    <location>
        <begin position="33"/>
        <end position="217"/>
    </location>
</feature>
<feature type="compositionally biased region" description="Pro residues" evidence="9">
    <location>
        <begin position="782"/>
        <end position="796"/>
    </location>
</feature>
<sequence length="958" mass="105496">MSLSNNQKQLIGSAARSWITRKRYARLLINHENRDKVAKEIFETEQLYVRNLEIIVQYYLKPLKTIQPPLLSPKSIQCIFGHIEDLLTVNRELLCNIQDRMTTWKDNKKLGDIFLKLAPFLKMYTEYCSNYDKAVTKLKQKADLSKDLALFLKKINSESAFGLDLTSLLIMPVQRIPRYKMLLQSLIQLTPKEFSDYKVIEEALHIVSGVADHVNEGIREKQNSEKILSIQRRFTGYVPPLLAPLRTFIREGYLTKVCRKEPKKRWFILFSDAILYGNKIETTVANPIYKFHRLLELSKTKIVHLDDKDAKHKNSFQIIHTSKSFTVFADNDKEKATWLMALDTQIKFLSQNEGISVARMNRQYSNIKILKAETDESTTQQASAPVWIPDSDANQCMECGIKFTAIRRRHHCRRCGILVCGKCSDQSWKLDNAGKPVRVCRSCYSYLSMTTSRRNEAAASTSSSTPGSLETSSSTDNLSSIPLVGDTTSTINEESGIVSSDSDYDDYQDQASATSDSLTEIPSITLPPLPSSSTTTTQRSLSPFSSPMVVGSNSMTQLPSINNTNNNNNNNNYQSSHSMSALPPLPSSVNLPPPVVLPTIPSTLRESSPPPQTQTQTQTTTPPTQSPAIPTTPPPTLYKQNSLLSFCNLVITQNPNVEAAGFKKKPSTSGSSSPATSPIVDRKNTSTSSTIVDPSSISLPGIKTIHSPDTNNQNNQNNQNQNTNNQQPIVINNNNQNNQNNNNNNTVENNKPSTKPNVNSIQVLPNSLSSSSTPVVLKPTSQQPPPSISKLPPSPSPIVLKPTPQQPPPPTPTTTQKPTTPLPTTPLPSTPKELPTKSLPPIPPVPKKSLPPLPPPTSTTINNNSNISNNNNVITKTTSAFNLIPTNTSTTTSSPPPIPPKRAKSSLQLGPTPPIPTTPTPTTTTTTNTTNTTTTPPPPVGQHSTENPPPLPPRRTVK</sequence>
<dbReference type="EMBL" id="GL883010">
    <property type="protein sequence ID" value="EGG21050.1"/>
    <property type="molecule type" value="Genomic_DNA"/>
</dbReference>
<name>F4PUH8_CACFS</name>
<dbReference type="InterPro" id="IPR001849">
    <property type="entry name" value="PH_domain"/>
</dbReference>
<feature type="compositionally biased region" description="Polar residues" evidence="9">
    <location>
        <begin position="476"/>
        <end position="493"/>
    </location>
</feature>
<keyword evidence="6" id="KW-0862">Zinc</keyword>
<evidence type="ECO:0000256" key="6">
    <source>
        <dbReference type="ARBA" id="ARBA00022833"/>
    </source>
</evidence>
<dbReference type="InterPro" id="IPR011993">
    <property type="entry name" value="PH-like_dom_sf"/>
</dbReference>